<dbReference type="Proteomes" id="UP001206067">
    <property type="component" value="Unassembled WGS sequence"/>
</dbReference>
<dbReference type="RefSeq" id="WP_257594440.1">
    <property type="nucleotide sequence ID" value="NZ_JANKHH010000001.1"/>
</dbReference>
<dbReference type="PANTHER" id="PTHR33337:SF40">
    <property type="entry name" value="CENP-V_GFA DOMAIN-CONTAINING PROTEIN-RELATED"/>
    <property type="match status" value="1"/>
</dbReference>
<dbReference type="InterPro" id="IPR011057">
    <property type="entry name" value="Mss4-like_sf"/>
</dbReference>
<protein>
    <submittedName>
        <fullName evidence="6">GFA family protein</fullName>
    </submittedName>
</protein>
<evidence type="ECO:0000256" key="1">
    <source>
        <dbReference type="ARBA" id="ARBA00005495"/>
    </source>
</evidence>
<accession>A0ABT1XQD6</accession>
<proteinExistence type="inferred from homology"/>
<organism evidence="6 7">
    <name type="scientific">Parerythrobacter lacustris</name>
    <dbReference type="NCBI Taxonomy" id="2969984"/>
    <lineage>
        <taxon>Bacteria</taxon>
        <taxon>Pseudomonadati</taxon>
        <taxon>Pseudomonadota</taxon>
        <taxon>Alphaproteobacteria</taxon>
        <taxon>Sphingomonadales</taxon>
        <taxon>Erythrobacteraceae</taxon>
        <taxon>Parerythrobacter</taxon>
    </lineage>
</organism>
<evidence type="ECO:0000256" key="2">
    <source>
        <dbReference type="ARBA" id="ARBA00022723"/>
    </source>
</evidence>
<dbReference type="Gene3D" id="3.90.1590.10">
    <property type="entry name" value="glutathione-dependent formaldehyde- activating enzyme (gfa)"/>
    <property type="match status" value="1"/>
</dbReference>
<evidence type="ECO:0000259" key="5">
    <source>
        <dbReference type="PROSITE" id="PS51891"/>
    </source>
</evidence>
<keyword evidence="2" id="KW-0479">Metal-binding</keyword>
<evidence type="ECO:0000256" key="4">
    <source>
        <dbReference type="ARBA" id="ARBA00023239"/>
    </source>
</evidence>
<dbReference type="PROSITE" id="PS51891">
    <property type="entry name" value="CENP_V_GFA"/>
    <property type="match status" value="1"/>
</dbReference>
<reference evidence="6 7" key="1">
    <citation type="submission" date="2022-08" db="EMBL/GenBank/DDBJ databases">
        <title>Polyphasic taxonomy analysis of Qipengyuania sp.RS5-5.</title>
        <authorList>
            <person name="Xamxidin M."/>
            <person name="Wu M."/>
        </authorList>
    </citation>
    <scope>NUCLEOTIDE SEQUENCE [LARGE SCALE GENOMIC DNA]</scope>
    <source>
        <strain evidence="6 7">RS5-5</strain>
    </source>
</reference>
<dbReference type="InterPro" id="IPR006913">
    <property type="entry name" value="CENP-V/GFA"/>
</dbReference>
<feature type="domain" description="CENP-V/GFA" evidence="5">
    <location>
        <begin position="4"/>
        <end position="132"/>
    </location>
</feature>
<sequence>MTTRTATCQCGQLTATCEGDPVRVSVCHCLECQKRSGSSFAAQARWPQEQVAIAGESRAWSRTGGDGGTATFRFCPDCGSGVWYTHDALPDMVAVPIGAFAEPGFPPPDYSVYEERKHHWVVITGEGIEHYD</sequence>
<dbReference type="EMBL" id="JANKHH010000001">
    <property type="protein sequence ID" value="MCR2832682.1"/>
    <property type="molecule type" value="Genomic_DNA"/>
</dbReference>
<keyword evidence="7" id="KW-1185">Reference proteome</keyword>
<keyword evidence="3" id="KW-0862">Zinc</keyword>
<dbReference type="SUPFAM" id="SSF51316">
    <property type="entry name" value="Mss4-like"/>
    <property type="match status" value="1"/>
</dbReference>
<dbReference type="Pfam" id="PF04828">
    <property type="entry name" value="GFA"/>
    <property type="match status" value="1"/>
</dbReference>
<evidence type="ECO:0000313" key="7">
    <source>
        <dbReference type="Proteomes" id="UP001206067"/>
    </source>
</evidence>
<evidence type="ECO:0000256" key="3">
    <source>
        <dbReference type="ARBA" id="ARBA00022833"/>
    </source>
</evidence>
<comment type="similarity">
    <text evidence="1">Belongs to the Gfa family.</text>
</comment>
<evidence type="ECO:0000313" key="6">
    <source>
        <dbReference type="EMBL" id="MCR2832682.1"/>
    </source>
</evidence>
<keyword evidence="4" id="KW-0456">Lyase</keyword>
<name>A0ABT1XQD6_9SPHN</name>
<dbReference type="PANTHER" id="PTHR33337">
    <property type="entry name" value="GFA DOMAIN-CONTAINING PROTEIN"/>
    <property type="match status" value="1"/>
</dbReference>
<comment type="caution">
    <text evidence="6">The sequence shown here is derived from an EMBL/GenBank/DDBJ whole genome shotgun (WGS) entry which is preliminary data.</text>
</comment>
<gene>
    <name evidence="6" type="ORF">NSO95_01870</name>
</gene>